<gene>
    <name evidence="6" type="ORF">ECPE_LOCUS7149</name>
</gene>
<sequence>MVTYEKVTANMGRRASKHTRVDARFPAPLSSWSIATMEEALAPVRSSGTLGGLLGGGFWRAWAGCATLGLALWGCYQVTVSAVVGMTTAILLYFVNRRRNDSNFVTVHQSSPYTEYQSVVIDEKKNLRTAAIPAKFPELKALKTTREIILHALKIDPHRQCFGRRTDFNSPPKWITYEEVYETIKIVGSALVYLAEPSKRSDTFVGICGSNAFEWVYTQQACGNYGLVTVPLYDTLGNEALEHIMQQTQLHIVVCDTAKRAKNLLSCSSYCLMHIVIWQNDMDLIKLRTEEQNVSIISFDELLDVQPDDMYLICYTSGSTGLPKGVIYTQQQFMNCLVRTKESIDELNFALFHAGRVVFLTKSVTELPQDLEFYRPTVFISVPRIFTRMYINTLKGCTSRFSRWLLEFAIQQKLSEQRNSTLTFVSFFQNFYRLHKKVIEGYGSTEAGGVVCTSLVGDQSTGTAGALNVGVQVKLADVPDMDIVVERDGMGEVGLLLLLLLLLLFIEDSHCNI</sequence>
<accession>A0A183AJL4</accession>
<dbReference type="InterPro" id="IPR042099">
    <property type="entry name" value="ANL_N_sf"/>
</dbReference>
<dbReference type="InterPro" id="IPR020845">
    <property type="entry name" value="AMP-binding_CS"/>
</dbReference>
<evidence type="ECO:0000256" key="4">
    <source>
        <dbReference type="SAM" id="Phobius"/>
    </source>
</evidence>
<keyword evidence="2" id="KW-0443">Lipid metabolism</keyword>
<dbReference type="InterPro" id="IPR000873">
    <property type="entry name" value="AMP-dep_synth/lig_dom"/>
</dbReference>
<feature type="transmembrane region" description="Helical" evidence="4">
    <location>
        <begin position="489"/>
        <end position="506"/>
    </location>
</feature>
<dbReference type="GO" id="GO:0005524">
    <property type="term" value="F:ATP binding"/>
    <property type="evidence" value="ECO:0007669"/>
    <property type="project" value="UniProtKB-KW"/>
</dbReference>
<keyword evidence="4" id="KW-1133">Transmembrane helix</keyword>
<dbReference type="Pfam" id="PF00501">
    <property type="entry name" value="AMP-binding"/>
    <property type="match status" value="1"/>
</dbReference>
<dbReference type="EMBL" id="UZAN01044226">
    <property type="protein sequence ID" value="VDP80301.1"/>
    <property type="molecule type" value="Genomic_DNA"/>
</dbReference>
<evidence type="ECO:0000256" key="2">
    <source>
        <dbReference type="ARBA" id="ARBA00022832"/>
    </source>
</evidence>
<dbReference type="GO" id="GO:0016020">
    <property type="term" value="C:membrane"/>
    <property type="evidence" value="ECO:0007669"/>
    <property type="project" value="TreeGrafter"/>
</dbReference>
<dbReference type="AlphaFoldDB" id="A0A183AJL4"/>
<dbReference type="PANTHER" id="PTHR43272:SF107">
    <property type="entry name" value="LONG-CHAIN-FATTY-ACID--COA LIGASE 5"/>
    <property type="match status" value="1"/>
</dbReference>
<evidence type="ECO:0000313" key="8">
    <source>
        <dbReference type="WBParaSite" id="ECPE_0000716501-mRNA-1"/>
    </source>
</evidence>
<evidence type="ECO:0000256" key="3">
    <source>
        <dbReference type="ARBA" id="ARBA00026121"/>
    </source>
</evidence>
<protein>
    <recommendedName>
        <fullName evidence="3">long-chain-fatty-acid--CoA ligase</fullName>
        <ecNumber evidence="3">6.2.1.3</ecNumber>
    </recommendedName>
</protein>
<feature type="domain" description="AMP-dependent synthetase/ligase" evidence="5">
    <location>
        <begin position="165"/>
        <end position="492"/>
    </location>
</feature>
<feature type="transmembrane region" description="Helical" evidence="4">
    <location>
        <begin position="70"/>
        <end position="95"/>
    </location>
</feature>
<reference evidence="6 7" key="2">
    <citation type="submission" date="2018-11" db="EMBL/GenBank/DDBJ databases">
        <authorList>
            <consortium name="Pathogen Informatics"/>
        </authorList>
    </citation>
    <scope>NUCLEOTIDE SEQUENCE [LARGE SCALE GENOMIC DNA]</scope>
    <source>
        <strain evidence="6 7">Egypt</strain>
    </source>
</reference>
<dbReference type="PANTHER" id="PTHR43272">
    <property type="entry name" value="LONG-CHAIN-FATTY-ACID--COA LIGASE"/>
    <property type="match status" value="1"/>
</dbReference>
<keyword evidence="7" id="KW-1185">Reference proteome</keyword>
<dbReference type="WBParaSite" id="ECPE_0000716501-mRNA-1">
    <property type="protein sequence ID" value="ECPE_0000716501-mRNA-1"/>
    <property type="gene ID" value="ECPE_0000716501"/>
</dbReference>
<dbReference type="Proteomes" id="UP000272942">
    <property type="component" value="Unassembled WGS sequence"/>
</dbReference>
<dbReference type="GO" id="GO:0004467">
    <property type="term" value="F:long-chain fatty acid-CoA ligase activity"/>
    <property type="evidence" value="ECO:0007669"/>
    <property type="project" value="UniProtKB-EC"/>
</dbReference>
<keyword evidence="4" id="KW-0812">Transmembrane</keyword>
<dbReference type="PROSITE" id="PS00455">
    <property type="entry name" value="AMP_BINDING"/>
    <property type="match status" value="1"/>
</dbReference>
<name>A0A183AJL4_9TREM</name>
<dbReference type="GO" id="GO:0005783">
    <property type="term" value="C:endoplasmic reticulum"/>
    <property type="evidence" value="ECO:0007669"/>
    <property type="project" value="TreeGrafter"/>
</dbReference>
<keyword evidence="1" id="KW-0436">Ligase</keyword>
<proteinExistence type="predicted"/>
<evidence type="ECO:0000313" key="7">
    <source>
        <dbReference type="Proteomes" id="UP000272942"/>
    </source>
</evidence>
<keyword evidence="4" id="KW-0472">Membrane</keyword>
<organism evidence="8">
    <name type="scientific">Echinostoma caproni</name>
    <dbReference type="NCBI Taxonomy" id="27848"/>
    <lineage>
        <taxon>Eukaryota</taxon>
        <taxon>Metazoa</taxon>
        <taxon>Spiralia</taxon>
        <taxon>Lophotrochozoa</taxon>
        <taxon>Platyhelminthes</taxon>
        <taxon>Trematoda</taxon>
        <taxon>Digenea</taxon>
        <taxon>Plagiorchiida</taxon>
        <taxon>Echinostomata</taxon>
        <taxon>Echinostomatoidea</taxon>
        <taxon>Echinostomatidae</taxon>
        <taxon>Echinostoma</taxon>
    </lineage>
</organism>
<keyword evidence="2" id="KW-0276">Fatty acid metabolism</keyword>
<dbReference type="Gene3D" id="3.40.50.12780">
    <property type="entry name" value="N-terminal domain of ligase-like"/>
    <property type="match status" value="2"/>
</dbReference>
<evidence type="ECO:0000256" key="1">
    <source>
        <dbReference type="ARBA" id="ARBA00022598"/>
    </source>
</evidence>
<dbReference type="EC" id="6.2.1.3" evidence="3"/>
<dbReference type="SUPFAM" id="SSF56801">
    <property type="entry name" value="Acetyl-CoA synthetase-like"/>
    <property type="match status" value="1"/>
</dbReference>
<evidence type="ECO:0000313" key="6">
    <source>
        <dbReference type="EMBL" id="VDP80301.1"/>
    </source>
</evidence>
<dbReference type="OrthoDB" id="1700726at2759"/>
<evidence type="ECO:0000259" key="5">
    <source>
        <dbReference type="Pfam" id="PF00501"/>
    </source>
</evidence>
<reference evidence="8" key="1">
    <citation type="submission" date="2016-06" db="UniProtKB">
        <authorList>
            <consortium name="WormBaseParasite"/>
        </authorList>
    </citation>
    <scope>IDENTIFICATION</scope>
</reference>